<dbReference type="Proteomes" id="UP000290288">
    <property type="component" value="Unassembled WGS sequence"/>
</dbReference>
<proteinExistence type="inferred from homology"/>
<organism evidence="3 4">
    <name type="scientific">Candolleomyces aberdarensis</name>
    <dbReference type="NCBI Taxonomy" id="2316362"/>
    <lineage>
        <taxon>Eukaryota</taxon>
        <taxon>Fungi</taxon>
        <taxon>Dikarya</taxon>
        <taxon>Basidiomycota</taxon>
        <taxon>Agaricomycotina</taxon>
        <taxon>Agaricomycetes</taxon>
        <taxon>Agaricomycetidae</taxon>
        <taxon>Agaricales</taxon>
        <taxon>Agaricineae</taxon>
        <taxon>Psathyrellaceae</taxon>
        <taxon>Candolleomyces</taxon>
    </lineage>
</organism>
<dbReference type="SUPFAM" id="SSF54506">
    <property type="entry name" value="Diaminopimelate epimerase-like"/>
    <property type="match status" value="1"/>
</dbReference>
<dbReference type="OrthoDB" id="75169at2759"/>
<dbReference type="Pfam" id="PF02567">
    <property type="entry name" value="PhzC-PhzF"/>
    <property type="match status" value="1"/>
</dbReference>
<dbReference type="EMBL" id="SDEE01000451">
    <property type="protein sequence ID" value="RXW16298.1"/>
    <property type="molecule type" value="Genomic_DNA"/>
</dbReference>
<reference evidence="3 4" key="1">
    <citation type="submission" date="2019-01" db="EMBL/GenBank/DDBJ databases">
        <title>Draft genome sequence of Psathyrella aberdarensis IHI B618.</title>
        <authorList>
            <person name="Buettner E."/>
            <person name="Kellner H."/>
        </authorList>
    </citation>
    <scope>NUCLEOTIDE SEQUENCE [LARGE SCALE GENOMIC DNA]</scope>
    <source>
        <strain evidence="3 4">IHI B618</strain>
    </source>
</reference>
<dbReference type="InterPro" id="IPR011009">
    <property type="entry name" value="Kinase-like_dom_sf"/>
</dbReference>
<keyword evidence="4" id="KW-1185">Reference proteome</keyword>
<comment type="similarity">
    <text evidence="1">Belongs to the PhzF family.</text>
</comment>
<dbReference type="STRING" id="2316362.A0A4V1Q2U4"/>
<dbReference type="Gene3D" id="3.10.310.10">
    <property type="entry name" value="Diaminopimelate Epimerase, Chain A, domain 1"/>
    <property type="match status" value="2"/>
</dbReference>
<protein>
    <recommendedName>
        <fullName evidence="5">Diaminopimelate epimerase-like protein</fullName>
    </recommendedName>
</protein>
<dbReference type="PANTHER" id="PTHR13774:SF17">
    <property type="entry name" value="PHENAZINE BIOSYNTHESIS-LIKE DOMAIN-CONTAINING PROTEIN"/>
    <property type="match status" value="1"/>
</dbReference>
<dbReference type="AlphaFoldDB" id="A0A4V1Q2U4"/>
<keyword evidence="2" id="KW-0413">Isomerase</keyword>
<evidence type="ECO:0000256" key="1">
    <source>
        <dbReference type="ARBA" id="ARBA00008270"/>
    </source>
</evidence>
<sequence>MTTPSAPFTIATVFSSNPFGGNPAAIIFLDVDTVSFDVLRGIARNFNQPMAVFVKPIEPLKPGQTTIHTSVRFITVAGNEVELCGHGSMAAAKALLSFPGVAGAGITDIQLQTKTRGIVRVNVVAGGLLEMVLPVGLTRPVSSEEEQRVASTVNRAFGREVKIKHIAPGGEGFEHACLIEIDESEDLQGSKVNTAVFGEAGYPFGLNTVTSNVSLKTSELNEQFVSRMFSPEVPGGEDSVCGSAHCLLVPYWYKQKGLERGKESVAKQPVVHRISWSDTTSRNPSSLNSSLAFTEPPLSLMATLKLNWSHGQHSEVYDLWSWSSDAVDRVVRTTKRLRANLYEALAGPNADGEPDQPLLLKIARGPQALADLKHEAKIYTKDLLPLQGVVVPKFYGLYETRIKGIPFGCALLEDCNTGLSKPLLDPREVNTQVMLAICKIHQAGISHNDLLTSRHHIVVQDRGVRIIDFTNATRHVCTNAVPTLYHSLPRGFFCEELVGMEKAFGVHSDPASIPQAILAAKKCWG</sequence>
<evidence type="ECO:0008006" key="5">
    <source>
        <dbReference type="Google" id="ProtNLM"/>
    </source>
</evidence>
<dbReference type="GO" id="GO:0005737">
    <property type="term" value="C:cytoplasm"/>
    <property type="evidence" value="ECO:0007669"/>
    <property type="project" value="TreeGrafter"/>
</dbReference>
<evidence type="ECO:0000313" key="3">
    <source>
        <dbReference type="EMBL" id="RXW16298.1"/>
    </source>
</evidence>
<evidence type="ECO:0000313" key="4">
    <source>
        <dbReference type="Proteomes" id="UP000290288"/>
    </source>
</evidence>
<dbReference type="PANTHER" id="PTHR13774">
    <property type="entry name" value="PHENAZINE BIOSYNTHESIS PROTEIN"/>
    <property type="match status" value="1"/>
</dbReference>
<dbReference type="InterPro" id="IPR003719">
    <property type="entry name" value="Phenazine_PhzF-like"/>
</dbReference>
<dbReference type="SUPFAM" id="SSF56112">
    <property type="entry name" value="Protein kinase-like (PK-like)"/>
    <property type="match status" value="1"/>
</dbReference>
<gene>
    <name evidence="3" type="ORF">EST38_g9556</name>
</gene>
<accession>A0A4V1Q2U4</accession>
<dbReference type="GO" id="GO:0016853">
    <property type="term" value="F:isomerase activity"/>
    <property type="evidence" value="ECO:0007669"/>
    <property type="project" value="UniProtKB-KW"/>
</dbReference>
<comment type="caution">
    <text evidence="3">The sequence shown here is derived from an EMBL/GenBank/DDBJ whole genome shotgun (WGS) entry which is preliminary data.</text>
</comment>
<name>A0A4V1Q2U4_9AGAR</name>
<evidence type="ECO:0000256" key="2">
    <source>
        <dbReference type="ARBA" id="ARBA00023235"/>
    </source>
</evidence>